<dbReference type="AlphaFoldDB" id="A0A0E0ARU5"/>
<proteinExistence type="predicted"/>
<dbReference type="Gramene" id="OGLUM08G05730.1">
    <property type="protein sequence ID" value="OGLUM08G05730.1"/>
    <property type="gene ID" value="OGLUM08G05730"/>
</dbReference>
<dbReference type="EnsemblPlants" id="OGLUM08G05730.1">
    <property type="protein sequence ID" value="OGLUM08G05730.1"/>
    <property type="gene ID" value="OGLUM08G05730"/>
</dbReference>
<organism evidence="2">
    <name type="scientific">Oryza glumipatula</name>
    <dbReference type="NCBI Taxonomy" id="40148"/>
    <lineage>
        <taxon>Eukaryota</taxon>
        <taxon>Viridiplantae</taxon>
        <taxon>Streptophyta</taxon>
        <taxon>Embryophyta</taxon>
        <taxon>Tracheophyta</taxon>
        <taxon>Spermatophyta</taxon>
        <taxon>Magnoliopsida</taxon>
        <taxon>Liliopsida</taxon>
        <taxon>Poales</taxon>
        <taxon>Poaceae</taxon>
        <taxon>BOP clade</taxon>
        <taxon>Oryzoideae</taxon>
        <taxon>Oryzeae</taxon>
        <taxon>Oryzinae</taxon>
        <taxon>Oryza</taxon>
    </lineage>
</organism>
<protein>
    <submittedName>
        <fullName evidence="2">Uncharacterized protein</fullName>
    </submittedName>
</protein>
<evidence type="ECO:0000313" key="3">
    <source>
        <dbReference type="Proteomes" id="UP000026961"/>
    </source>
</evidence>
<dbReference type="Proteomes" id="UP000026961">
    <property type="component" value="Chromosome 8"/>
</dbReference>
<reference evidence="2" key="1">
    <citation type="submission" date="2015-04" db="UniProtKB">
        <authorList>
            <consortium name="EnsemblPlants"/>
        </authorList>
    </citation>
    <scope>IDENTIFICATION</scope>
</reference>
<evidence type="ECO:0000313" key="2">
    <source>
        <dbReference type="EnsemblPlants" id="OGLUM08G05730.1"/>
    </source>
</evidence>
<evidence type="ECO:0000256" key="1">
    <source>
        <dbReference type="SAM" id="MobiDB-lite"/>
    </source>
</evidence>
<feature type="region of interest" description="Disordered" evidence="1">
    <location>
        <begin position="78"/>
        <end position="121"/>
    </location>
</feature>
<reference evidence="2" key="2">
    <citation type="submission" date="2018-05" db="EMBL/GenBank/DDBJ databases">
        <title>OgluRS3 (Oryza glumaepatula Reference Sequence Version 3).</title>
        <authorList>
            <person name="Zhang J."/>
            <person name="Kudrna D."/>
            <person name="Lee S."/>
            <person name="Talag J."/>
            <person name="Welchert J."/>
            <person name="Wing R.A."/>
        </authorList>
    </citation>
    <scope>NUCLEOTIDE SEQUENCE [LARGE SCALE GENOMIC DNA]</scope>
</reference>
<dbReference type="HOGENOM" id="CLU_2041697_0_0_1"/>
<name>A0A0E0ARU5_9ORYZ</name>
<keyword evidence="3" id="KW-1185">Reference proteome</keyword>
<feature type="region of interest" description="Disordered" evidence="1">
    <location>
        <begin position="1"/>
        <end position="50"/>
    </location>
</feature>
<sequence>MASEDVRESNRREVLTGKEMPIAGSGDKKTSSPREVGSAREGGGTPPVPVKARALNRSARRSRVLLLPPPSLLLLHRRRRLPPRGGGDRGMQEEDEFDVWVPRADEEMDEKCDGSGTVSIL</sequence>
<feature type="compositionally biased region" description="Basic and acidic residues" evidence="1">
    <location>
        <begin position="1"/>
        <end position="16"/>
    </location>
</feature>
<accession>A0A0E0ARU5</accession>